<dbReference type="OMA" id="FDGFVWA"/>
<keyword evidence="4 6" id="KW-0472">Membrane</keyword>
<dbReference type="eggNOG" id="KOG2357">
    <property type="taxonomic scope" value="Eukaryota"/>
</dbReference>
<organism evidence="7 8">
    <name type="scientific">Naumovozyma castellii</name>
    <name type="common">Yeast</name>
    <name type="synonym">Saccharomyces castellii</name>
    <dbReference type="NCBI Taxonomy" id="27288"/>
    <lineage>
        <taxon>Eukaryota</taxon>
        <taxon>Fungi</taxon>
        <taxon>Dikarya</taxon>
        <taxon>Ascomycota</taxon>
        <taxon>Saccharomycotina</taxon>
        <taxon>Saccharomycetes</taxon>
        <taxon>Saccharomycetales</taxon>
        <taxon>Saccharomycetaceae</taxon>
        <taxon>Naumovozyma</taxon>
    </lineage>
</organism>
<reference evidence="7 8" key="1">
    <citation type="journal article" date="2011" name="Proc. Natl. Acad. Sci. U.S.A.">
        <title>Evolutionary erosion of yeast sex chromosomes by mating-type switching accidents.</title>
        <authorList>
            <person name="Gordon J.L."/>
            <person name="Armisen D."/>
            <person name="Proux-Wera E."/>
            <person name="Oheigeartaigh S.S."/>
            <person name="Byrne K.P."/>
            <person name="Wolfe K.H."/>
        </authorList>
    </citation>
    <scope>NUCLEOTIDE SEQUENCE [LARGE SCALE GENOMIC DNA]</scope>
    <source>
        <strain evidence="8">ATCC 76901 / BCRC 22586 / CBS 4309 / NBRC 1992 / NRRL Y-12630</strain>
    </source>
</reference>
<evidence type="ECO:0000256" key="3">
    <source>
        <dbReference type="ARBA" id="ARBA00022989"/>
    </source>
</evidence>
<reference key="2">
    <citation type="submission" date="2011-08" db="EMBL/GenBank/DDBJ databases">
        <title>Genome sequence of Naumovozyma castellii.</title>
        <authorList>
            <person name="Gordon J.L."/>
            <person name="Armisen D."/>
            <person name="Proux-Wera E."/>
            <person name="OhEigeartaigh S.S."/>
            <person name="Byrne K.P."/>
            <person name="Wolfe K.H."/>
        </authorList>
    </citation>
    <scope>NUCLEOTIDE SEQUENCE</scope>
    <source>
        <strain>Type strain:CBS 4309</strain>
    </source>
</reference>
<dbReference type="RefSeq" id="XP_003676386.1">
    <property type="nucleotide sequence ID" value="XM_003676338.1"/>
</dbReference>
<evidence type="ECO:0000313" key="7">
    <source>
        <dbReference type="EMBL" id="CCC70025.1"/>
    </source>
</evidence>
<dbReference type="Proteomes" id="UP000001640">
    <property type="component" value="Chromosome 4"/>
</dbReference>
<dbReference type="FunCoup" id="G0VEN4">
    <property type="interactions" value="97"/>
</dbReference>
<dbReference type="Pfam" id="PF07946">
    <property type="entry name" value="CCDC47"/>
    <property type="match status" value="1"/>
</dbReference>
<dbReference type="GeneID" id="96903631"/>
<dbReference type="EMBL" id="HE576755">
    <property type="protein sequence ID" value="CCC70025.1"/>
    <property type="molecule type" value="Genomic_DNA"/>
</dbReference>
<keyword evidence="8" id="KW-1185">Reference proteome</keyword>
<evidence type="ECO:0000256" key="6">
    <source>
        <dbReference type="SAM" id="Phobius"/>
    </source>
</evidence>
<dbReference type="AlphaFoldDB" id="G0VEN4"/>
<feature type="transmembrane region" description="Helical" evidence="6">
    <location>
        <begin position="75"/>
        <end position="98"/>
    </location>
</feature>
<sequence>MEPESCCYIVGETHSVRSPALTRTIDLKQSPPVIMSSYLEALSKHMEAVNDLNAYYNSLSYEQLKAMTFLERVQAYNWTFELFAFAVLAIVIGSFAYGNAANKSRAKKFFTPMSEYLKNDLNFARVGFRTADGTVLPYMVQHANTWLSTFATGRSAIDSVSVRAHLLPRNNPMSMLMDFVVGLAFPSLVNNDSNEYCEVIVKPNGIYVATENSKINTNAQELLASKFKFITSIVNKSFMSDARDKNYFLSLTLTSENNTLSEEYVYMSELNQLNTFIMHYAKGKDVNEILQKATKFLQFISFTDLPVDRPLSAAEWEAKQEPRVIIRSNFPTSQFEIDLLKEITSLVVEVVDNFTRDLVNKTPDLLITAEFQKKAKHLRTQELSKIVKEAKEAEAEELKEKRQDAERQRIRQLRKTGEQEKIDRKMKEKRERRMRNKQKQRM</sequence>
<dbReference type="PANTHER" id="PTHR12883:SF0">
    <property type="entry name" value="PAT COMPLEX SUBUNIT CCDC47"/>
    <property type="match status" value="1"/>
</dbReference>
<dbReference type="OrthoDB" id="10039147at2759"/>
<dbReference type="GO" id="GO:0016020">
    <property type="term" value="C:membrane"/>
    <property type="evidence" value="ECO:0007669"/>
    <property type="project" value="UniProtKB-SubCell"/>
</dbReference>
<evidence type="ECO:0000256" key="1">
    <source>
        <dbReference type="ARBA" id="ARBA00004167"/>
    </source>
</evidence>
<dbReference type="HOGENOM" id="CLU_672638_0_0_1"/>
<proteinExistence type="predicted"/>
<evidence type="ECO:0000313" key="8">
    <source>
        <dbReference type="Proteomes" id="UP000001640"/>
    </source>
</evidence>
<dbReference type="GO" id="GO:0005783">
    <property type="term" value="C:endoplasmic reticulum"/>
    <property type="evidence" value="ECO:0007669"/>
    <property type="project" value="InterPro"/>
</dbReference>
<evidence type="ECO:0000256" key="2">
    <source>
        <dbReference type="ARBA" id="ARBA00022692"/>
    </source>
</evidence>
<dbReference type="KEGG" id="ncs:NCAS_0D04440"/>
<dbReference type="InterPro" id="IPR012879">
    <property type="entry name" value="CCDC47"/>
</dbReference>
<dbReference type="PANTHER" id="PTHR12883">
    <property type="entry name" value="ADIPOCYTE-SPECIFIC PROTEIN 4-RELATED"/>
    <property type="match status" value="1"/>
</dbReference>
<feature type="region of interest" description="Disordered" evidence="5">
    <location>
        <begin position="394"/>
        <end position="442"/>
    </location>
</feature>
<dbReference type="InParanoid" id="G0VEN4"/>
<feature type="compositionally biased region" description="Basic residues" evidence="5">
    <location>
        <begin position="432"/>
        <end position="442"/>
    </location>
</feature>
<keyword evidence="3 6" id="KW-1133">Transmembrane helix</keyword>
<comment type="subcellular location">
    <subcellularLocation>
        <location evidence="1">Membrane</location>
        <topology evidence="1">Single-pass membrane protein</topology>
    </subcellularLocation>
</comment>
<feature type="compositionally biased region" description="Basic and acidic residues" evidence="5">
    <location>
        <begin position="394"/>
        <end position="431"/>
    </location>
</feature>
<protein>
    <submittedName>
        <fullName evidence="7">Uncharacterized protein</fullName>
    </submittedName>
</protein>
<gene>
    <name evidence="7" type="primary">NCAS0D04440</name>
    <name evidence="7" type="ordered locus">NCAS_0D04440</name>
</gene>
<name>G0VEN4_NAUCA</name>
<evidence type="ECO:0000256" key="5">
    <source>
        <dbReference type="SAM" id="MobiDB-lite"/>
    </source>
</evidence>
<evidence type="ECO:0000256" key="4">
    <source>
        <dbReference type="ARBA" id="ARBA00023136"/>
    </source>
</evidence>
<accession>G0VEN4</accession>
<dbReference type="STRING" id="1064592.G0VEN4"/>
<dbReference type="GO" id="GO:0005509">
    <property type="term" value="F:calcium ion binding"/>
    <property type="evidence" value="ECO:0007669"/>
    <property type="project" value="InterPro"/>
</dbReference>
<dbReference type="GO" id="GO:0032469">
    <property type="term" value="P:endoplasmic reticulum calcium ion homeostasis"/>
    <property type="evidence" value="ECO:0007669"/>
    <property type="project" value="InterPro"/>
</dbReference>
<keyword evidence="2 6" id="KW-0812">Transmembrane</keyword>